<comment type="subcellular location">
    <subcellularLocation>
        <location evidence="1">Membrane</location>
        <topology evidence="1">Multi-pass membrane protein</topology>
    </subcellularLocation>
</comment>
<keyword evidence="10 12" id="KW-0739">Sodium transport</keyword>
<accession>A0A9C6XCK6</accession>
<keyword evidence="3 12" id="KW-0813">Transport</keyword>
<proteinExistence type="inferred from homology"/>
<organism evidence="14 15">
    <name type="scientific">Frankliniella occidentalis</name>
    <name type="common">Western flower thrips</name>
    <name type="synonym">Euthrips occidentalis</name>
    <dbReference type="NCBI Taxonomy" id="133901"/>
    <lineage>
        <taxon>Eukaryota</taxon>
        <taxon>Metazoa</taxon>
        <taxon>Ecdysozoa</taxon>
        <taxon>Arthropoda</taxon>
        <taxon>Hexapoda</taxon>
        <taxon>Insecta</taxon>
        <taxon>Pterygota</taxon>
        <taxon>Neoptera</taxon>
        <taxon>Paraneoptera</taxon>
        <taxon>Thysanoptera</taxon>
        <taxon>Terebrantia</taxon>
        <taxon>Thripoidea</taxon>
        <taxon>Thripidae</taxon>
        <taxon>Frankliniella</taxon>
    </lineage>
</organism>
<keyword evidence="8 12" id="KW-0406">Ion transport</keyword>
<evidence type="ECO:0000256" key="7">
    <source>
        <dbReference type="ARBA" id="ARBA00023053"/>
    </source>
</evidence>
<evidence type="ECO:0000256" key="10">
    <source>
        <dbReference type="ARBA" id="ARBA00023201"/>
    </source>
</evidence>
<dbReference type="InterPro" id="IPR001873">
    <property type="entry name" value="ENaC"/>
</dbReference>
<evidence type="ECO:0000256" key="11">
    <source>
        <dbReference type="ARBA" id="ARBA00023303"/>
    </source>
</evidence>
<dbReference type="OrthoDB" id="6238402at2759"/>
<protein>
    <submittedName>
        <fullName evidence="15">Sodium channel protein Nach-like</fullName>
    </submittedName>
</protein>
<evidence type="ECO:0000256" key="1">
    <source>
        <dbReference type="ARBA" id="ARBA00004141"/>
    </source>
</evidence>
<keyword evidence="9 13" id="KW-0472">Membrane</keyword>
<sequence length="487" mass="55173">MAALVIVDSLWDKFQTSPTITGLDTDFHNWDVPFPAVTLCLQDPANETLLEAYLKEKWPDADEAKKEYYTGFLKAVTNTSFESFHNLLPYLNDTSLPQNNLRELSYQLVSGCSAFTDCAYKQTIEDDRRDCCSLLWPVYTEHGFCHAFNLNYTALDYPGVKERPKPFIENLIEETDARWSFSFDTEDPINNTVAVFITAANALPGADVNPQHIWNKRVSKLMFVPKMTYTVDDAKQLSIAQRGCVFWDEIKLKIDPIYTHSSCMRQCRMDAILRLCGCLPFFYTLLPKQRHCSLPELKCVIDHLAELHTFNLTCPCQLGCEHTVYDMEKPHEAGGDEGNGEAAGVEVGFLSWPLTRFKREVLFGQVDLLVAIGTIAGLFLGFSLLSGLEIIYLFTLRAWCMLHTDREYLEDLANEYERKEKEPVDLSLRPAFIKGGQDAVGQVDVEAAPRLQDLPPPLGPPMWKSTVATARMNQKGMYAYPYGPYGN</sequence>
<keyword evidence="6 13" id="KW-1133">Transmembrane helix</keyword>
<dbReference type="PANTHER" id="PTHR11690:SF247">
    <property type="entry name" value="PICKPOCKET 23, ISOFORM C"/>
    <property type="match status" value="1"/>
</dbReference>
<evidence type="ECO:0000256" key="12">
    <source>
        <dbReference type="RuleBase" id="RU000679"/>
    </source>
</evidence>
<name>A0A9C6XCK6_FRAOC</name>
<dbReference type="KEGG" id="foc:113211886"/>
<evidence type="ECO:0000256" key="6">
    <source>
        <dbReference type="ARBA" id="ARBA00022989"/>
    </source>
</evidence>
<evidence type="ECO:0000256" key="9">
    <source>
        <dbReference type="ARBA" id="ARBA00023136"/>
    </source>
</evidence>
<dbReference type="GO" id="GO:0005886">
    <property type="term" value="C:plasma membrane"/>
    <property type="evidence" value="ECO:0007669"/>
    <property type="project" value="TreeGrafter"/>
</dbReference>
<evidence type="ECO:0000256" key="5">
    <source>
        <dbReference type="ARBA" id="ARBA00022692"/>
    </source>
</evidence>
<dbReference type="GO" id="GO:0015280">
    <property type="term" value="F:ligand-gated sodium channel activity"/>
    <property type="evidence" value="ECO:0007669"/>
    <property type="project" value="TreeGrafter"/>
</dbReference>
<evidence type="ECO:0000256" key="3">
    <source>
        <dbReference type="ARBA" id="ARBA00022448"/>
    </source>
</evidence>
<gene>
    <name evidence="15" type="primary">LOC113211886</name>
</gene>
<evidence type="ECO:0000256" key="2">
    <source>
        <dbReference type="ARBA" id="ARBA00007193"/>
    </source>
</evidence>
<evidence type="ECO:0000256" key="8">
    <source>
        <dbReference type="ARBA" id="ARBA00023065"/>
    </source>
</evidence>
<keyword evidence="14" id="KW-1185">Reference proteome</keyword>
<dbReference type="AlphaFoldDB" id="A0A9C6XCK6"/>
<keyword evidence="11 12" id="KW-0407">Ion channel</keyword>
<evidence type="ECO:0000313" key="15">
    <source>
        <dbReference type="RefSeq" id="XP_052132722.1"/>
    </source>
</evidence>
<keyword evidence="5 12" id="KW-0812">Transmembrane</keyword>
<dbReference type="Pfam" id="PF00858">
    <property type="entry name" value="ASC"/>
    <property type="match status" value="1"/>
</dbReference>
<dbReference type="Proteomes" id="UP000504606">
    <property type="component" value="Unplaced"/>
</dbReference>
<dbReference type="GeneID" id="113211886"/>
<keyword evidence="4 12" id="KW-0894">Sodium channel</keyword>
<reference evidence="15" key="1">
    <citation type="submission" date="2025-08" db="UniProtKB">
        <authorList>
            <consortium name="RefSeq"/>
        </authorList>
    </citation>
    <scope>IDENTIFICATION</scope>
    <source>
        <tissue evidence="15">Whole organism</tissue>
    </source>
</reference>
<comment type="similarity">
    <text evidence="2 12">Belongs to the amiloride-sensitive sodium channel (TC 1.A.6) family.</text>
</comment>
<evidence type="ECO:0000313" key="14">
    <source>
        <dbReference type="Proteomes" id="UP000504606"/>
    </source>
</evidence>
<evidence type="ECO:0000256" key="4">
    <source>
        <dbReference type="ARBA" id="ARBA00022461"/>
    </source>
</evidence>
<keyword evidence="7" id="KW-0915">Sodium</keyword>
<evidence type="ECO:0000256" key="13">
    <source>
        <dbReference type="SAM" id="Phobius"/>
    </source>
</evidence>
<dbReference type="Gene3D" id="1.10.287.820">
    <property type="entry name" value="Acid-sensing ion channel domain"/>
    <property type="match status" value="1"/>
</dbReference>
<dbReference type="RefSeq" id="XP_052132722.1">
    <property type="nucleotide sequence ID" value="XM_052276762.1"/>
</dbReference>
<feature type="transmembrane region" description="Helical" evidence="13">
    <location>
        <begin position="368"/>
        <end position="394"/>
    </location>
</feature>
<dbReference type="PANTHER" id="PTHR11690">
    <property type="entry name" value="AMILORIDE-SENSITIVE SODIUM CHANNEL-RELATED"/>
    <property type="match status" value="1"/>
</dbReference>